<proteinExistence type="predicted"/>
<evidence type="ECO:0000313" key="3">
    <source>
        <dbReference type="EMBL" id="ROP42026.1"/>
    </source>
</evidence>
<reference evidence="3 4" key="1">
    <citation type="submission" date="2018-11" db="EMBL/GenBank/DDBJ databases">
        <title>Sequencing the genomes of 1000 actinobacteria strains.</title>
        <authorList>
            <person name="Klenk H.-P."/>
        </authorList>
    </citation>
    <scope>NUCLEOTIDE SEQUENCE [LARGE SCALE GENOMIC DNA]</scope>
    <source>
        <strain evidence="3 4">DSM 44231</strain>
    </source>
</reference>
<organism evidence="3 4">
    <name type="scientific">Saccharothrix texasensis</name>
    <dbReference type="NCBI Taxonomy" id="103734"/>
    <lineage>
        <taxon>Bacteria</taxon>
        <taxon>Bacillati</taxon>
        <taxon>Actinomycetota</taxon>
        <taxon>Actinomycetes</taxon>
        <taxon>Pseudonocardiales</taxon>
        <taxon>Pseudonocardiaceae</taxon>
        <taxon>Saccharothrix</taxon>
    </lineage>
</organism>
<dbReference type="RefSeq" id="WP_123747036.1">
    <property type="nucleotide sequence ID" value="NZ_RJKM01000001.1"/>
</dbReference>
<sequence>MTSPRLQDHLTSPAAFLGAVRVEIRRAGLSLPDLAQDVGRSTEVVRVAVQQRVREWHFYRKVLSACAADRSTVEHLHEAWKRLDTSRRGGAGPTNVVPISPHVPDAQRQRPRAVPVADDELEARTPAEFISLLRRVQVRSGLTPAEVATRGGIPRSTAYRFVNDQKNSSLPTKMDQVRAFVVACGLPEPQVEKVVVLWCELQGGAVPVDHPEAVEEPVEHREEVEPDHPAAARGADRAAGPPNVRDVVLPLLTSLARPVLAMACVLVATGTTAAVVISIGALPAGARLLAVVLMAVLFTVIGVSWCVSANQQTATRCHHPHPVPHGGLVIEDDGGVPAVIGLTDRDDDRAESRRVG</sequence>
<protein>
    <recommendedName>
        <fullName evidence="5">Helix-turn-helix protein</fullName>
    </recommendedName>
</protein>
<evidence type="ECO:0000313" key="4">
    <source>
        <dbReference type="Proteomes" id="UP000268727"/>
    </source>
</evidence>
<comment type="caution">
    <text evidence="3">The sequence shown here is derived from an EMBL/GenBank/DDBJ whole genome shotgun (WGS) entry which is preliminary data.</text>
</comment>
<name>A0A3N1HHS2_9PSEU</name>
<feature type="compositionally biased region" description="Basic and acidic residues" evidence="1">
    <location>
        <begin position="217"/>
        <end position="236"/>
    </location>
</feature>
<keyword evidence="2" id="KW-0812">Transmembrane</keyword>
<dbReference type="OrthoDB" id="3694627at2"/>
<feature type="region of interest" description="Disordered" evidence="1">
    <location>
        <begin position="85"/>
        <end position="115"/>
    </location>
</feature>
<evidence type="ECO:0000256" key="2">
    <source>
        <dbReference type="SAM" id="Phobius"/>
    </source>
</evidence>
<feature type="transmembrane region" description="Helical" evidence="2">
    <location>
        <begin position="288"/>
        <end position="307"/>
    </location>
</feature>
<keyword evidence="4" id="KW-1185">Reference proteome</keyword>
<feature type="transmembrane region" description="Helical" evidence="2">
    <location>
        <begin position="259"/>
        <end position="282"/>
    </location>
</feature>
<feature type="region of interest" description="Disordered" evidence="1">
    <location>
        <begin position="217"/>
        <end position="239"/>
    </location>
</feature>
<evidence type="ECO:0008006" key="5">
    <source>
        <dbReference type="Google" id="ProtNLM"/>
    </source>
</evidence>
<keyword evidence="2" id="KW-0472">Membrane</keyword>
<dbReference type="AlphaFoldDB" id="A0A3N1HHS2"/>
<dbReference type="EMBL" id="RJKM01000001">
    <property type="protein sequence ID" value="ROP42026.1"/>
    <property type="molecule type" value="Genomic_DNA"/>
</dbReference>
<keyword evidence="2" id="KW-1133">Transmembrane helix</keyword>
<accession>A0A3N1HHS2</accession>
<dbReference type="Proteomes" id="UP000268727">
    <property type="component" value="Unassembled WGS sequence"/>
</dbReference>
<evidence type="ECO:0000256" key="1">
    <source>
        <dbReference type="SAM" id="MobiDB-lite"/>
    </source>
</evidence>
<gene>
    <name evidence="3" type="ORF">EDD40_7514</name>
</gene>